<proteinExistence type="predicted"/>
<comment type="caution">
    <text evidence="1">The sequence shown here is derived from an EMBL/GenBank/DDBJ whole genome shotgun (WGS) entry which is preliminary data.</text>
</comment>
<protein>
    <submittedName>
        <fullName evidence="1">Uncharacterized protein</fullName>
    </submittedName>
</protein>
<gene>
    <name evidence="1" type="ORF">LITE_LOCUS43807</name>
</gene>
<dbReference type="EMBL" id="CAMGYJ010000009">
    <property type="protein sequence ID" value="CAI0546046.1"/>
    <property type="molecule type" value="Genomic_DNA"/>
</dbReference>
<reference evidence="1" key="1">
    <citation type="submission" date="2022-08" db="EMBL/GenBank/DDBJ databases">
        <authorList>
            <person name="Gutierrez-Valencia J."/>
        </authorList>
    </citation>
    <scope>NUCLEOTIDE SEQUENCE</scope>
</reference>
<sequence>SPTFICSPFCVFCLDSIECQYLCGSKEICGGFCIRIVFSAEMSWSSSKTQQKK</sequence>
<feature type="non-terminal residue" evidence="1">
    <location>
        <position position="1"/>
    </location>
</feature>
<organism evidence="1 2">
    <name type="scientific">Linum tenue</name>
    <dbReference type="NCBI Taxonomy" id="586396"/>
    <lineage>
        <taxon>Eukaryota</taxon>
        <taxon>Viridiplantae</taxon>
        <taxon>Streptophyta</taxon>
        <taxon>Embryophyta</taxon>
        <taxon>Tracheophyta</taxon>
        <taxon>Spermatophyta</taxon>
        <taxon>Magnoliopsida</taxon>
        <taxon>eudicotyledons</taxon>
        <taxon>Gunneridae</taxon>
        <taxon>Pentapetalae</taxon>
        <taxon>rosids</taxon>
        <taxon>fabids</taxon>
        <taxon>Malpighiales</taxon>
        <taxon>Linaceae</taxon>
        <taxon>Linum</taxon>
    </lineage>
</organism>
<evidence type="ECO:0000313" key="1">
    <source>
        <dbReference type="EMBL" id="CAI0546046.1"/>
    </source>
</evidence>
<name>A0AAV0QMC6_9ROSI</name>
<keyword evidence="2" id="KW-1185">Reference proteome</keyword>
<evidence type="ECO:0000313" key="2">
    <source>
        <dbReference type="Proteomes" id="UP001154282"/>
    </source>
</evidence>
<accession>A0AAV0QMC6</accession>
<dbReference type="Proteomes" id="UP001154282">
    <property type="component" value="Unassembled WGS sequence"/>
</dbReference>
<dbReference type="AlphaFoldDB" id="A0AAV0QMC6"/>